<gene>
    <name evidence="2" type="ORF">SAMN05444365_101196</name>
</gene>
<dbReference type="GO" id="GO:0005507">
    <property type="term" value="F:copper ion binding"/>
    <property type="evidence" value="ECO:0007669"/>
    <property type="project" value="TreeGrafter"/>
</dbReference>
<dbReference type="OrthoDB" id="37622at2"/>
<reference evidence="3" key="1">
    <citation type="submission" date="2016-10" db="EMBL/GenBank/DDBJ databases">
        <authorList>
            <person name="Varghese N."/>
            <person name="Submissions S."/>
        </authorList>
    </citation>
    <scope>NUCLEOTIDE SEQUENCE [LARGE SCALE GENOMIC DNA]</scope>
    <source>
        <strain evidence="3">DSM 45245</strain>
    </source>
</reference>
<dbReference type="AlphaFoldDB" id="A0A1H3FXP7"/>
<dbReference type="EMBL" id="FNPH01000001">
    <property type="protein sequence ID" value="SDX95615.1"/>
    <property type="molecule type" value="Genomic_DNA"/>
</dbReference>
<dbReference type="Gene3D" id="3.30.70.120">
    <property type="match status" value="1"/>
</dbReference>
<accession>A0A1H3FXP7</accession>
<sequence>MEQIAVVTVVVDARSVADELAAAAVTGRLAACAQVGAALTSTYRWQGRIETAEEWPVQFKTADDRVEALVGYLRGAHPYDVPEILVSAVTSANPDYTAWVREQTRS</sequence>
<dbReference type="InterPro" id="IPR011322">
    <property type="entry name" value="N-reg_PII-like_a/b"/>
</dbReference>
<keyword evidence="3" id="KW-1185">Reference proteome</keyword>
<evidence type="ECO:0000313" key="3">
    <source>
        <dbReference type="Proteomes" id="UP000242415"/>
    </source>
</evidence>
<evidence type="ECO:0000313" key="2">
    <source>
        <dbReference type="EMBL" id="SDX95615.1"/>
    </source>
</evidence>
<dbReference type="InterPro" id="IPR004323">
    <property type="entry name" value="Ion_tolerance_CutA"/>
</dbReference>
<dbReference type="STRING" id="405436.SAMN05444365_101196"/>
<evidence type="ECO:0000256" key="1">
    <source>
        <dbReference type="ARBA" id="ARBA00010169"/>
    </source>
</evidence>
<dbReference type="PANTHER" id="PTHR23419:SF8">
    <property type="entry name" value="FI09726P"/>
    <property type="match status" value="1"/>
</dbReference>
<dbReference type="RefSeq" id="WP_091552298.1">
    <property type="nucleotide sequence ID" value="NZ_FNPH01000001.1"/>
</dbReference>
<dbReference type="PANTHER" id="PTHR23419">
    <property type="entry name" value="DIVALENT CATION TOLERANCE CUTA-RELATED"/>
    <property type="match status" value="1"/>
</dbReference>
<dbReference type="GO" id="GO:0010038">
    <property type="term" value="P:response to metal ion"/>
    <property type="evidence" value="ECO:0007669"/>
    <property type="project" value="InterPro"/>
</dbReference>
<name>A0A1H3FXP7_9ACTN</name>
<dbReference type="SUPFAM" id="SSF54913">
    <property type="entry name" value="GlnB-like"/>
    <property type="match status" value="1"/>
</dbReference>
<dbReference type="Pfam" id="PF03091">
    <property type="entry name" value="CutA1"/>
    <property type="match status" value="1"/>
</dbReference>
<organism evidence="2 3">
    <name type="scientific">Micromonospora pattaloongensis</name>
    <dbReference type="NCBI Taxonomy" id="405436"/>
    <lineage>
        <taxon>Bacteria</taxon>
        <taxon>Bacillati</taxon>
        <taxon>Actinomycetota</taxon>
        <taxon>Actinomycetes</taxon>
        <taxon>Micromonosporales</taxon>
        <taxon>Micromonosporaceae</taxon>
        <taxon>Micromonospora</taxon>
    </lineage>
</organism>
<dbReference type="Proteomes" id="UP000242415">
    <property type="component" value="Unassembled WGS sequence"/>
</dbReference>
<comment type="similarity">
    <text evidence="1">Belongs to the CutA family.</text>
</comment>
<dbReference type="InterPro" id="IPR015867">
    <property type="entry name" value="N-reg_PII/ATP_PRibTrfase_C"/>
</dbReference>
<protein>
    <submittedName>
        <fullName evidence="2">Divalent cation tolerance protein</fullName>
    </submittedName>
</protein>
<proteinExistence type="inferred from homology"/>